<dbReference type="Pfam" id="PF13499">
    <property type="entry name" value="EF-hand_7"/>
    <property type="match status" value="1"/>
</dbReference>
<proteinExistence type="inferred from homology"/>
<keyword evidence="2" id="KW-0479">Metal-binding</keyword>
<keyword evidence="3" id="KW-0677">Repeat</keyword>
<dbReference type="InterPro" id="IPR002048">
    <property type="entry name" value="EF_hand_dom"/>
</dbReference>
<dbReference type="GO" id="GO:0005509">
    <property type="term" value="F:calcium ion binding"/>
    <property type="evidence" value="ECO:0007669"/>
    <property type="project" value="InterPro"/>
</dbReference>
<name>A0AAV2AKQ5_9ARAC</name>
<evidence type="ECO:0000313" key="6">
    <source>
        <dbReference type="EMBL" id="CAL1284581.1"/>
    </source>
</evidence>
<dbReference type="Gene3D" id="1.10.238.10">
    <property type="entry name" value="EF-hand"/>
    <property type="match status" value="1"/>
</dbReference>
<keyword evidence="7" id="KW-1185">Reference proteome</keyword>
<dbReference type="SMART" id="SM00054">
    <property type="entry name" value="EFh"/>
    <property type="match status" value="3"/>
</dbReference>
<dbReference type="PROSITE" id="PS00018">
    <property type="entry name" value="EF_HAND_1"/>
    <property type="match status" value="3"/>
</dbReference>
<dbReference type="PRINTS" id="PR00450">
    <property type="entry name" value="RECOVERIN"/>
</dbReference>
<dbReference type="PANTHER" id="PTHR23055">
    <property type="entry name" value="CALCIUM BINDING PROTEINS"/>
    <property type="match status" value="1"/>
</dbReference>
<protein>
    <recommendedName>
        <fullName evidence="5">EF-hand domain-containing protein</fullName>
    </recommendedName>
</protein>
<organism evidence="6 7">
    <name type="scientific">Larinioides sclopetarius</name>
    <dbReference type="NCBI Taxonomy" id="280406"/>
    <lineage>
        <taxon>Eukaryota</taxon>
        <taxon>Metazoa</taxon>
        <taxon>Ecdysozoa</taxon>
        <taxon>Arthropoda</taxon>
        <taxon>Chelicerata</taxon>
        <taxon>Arachnida</taxon>
        <taxon>Araneae</taxon>
        <taxon>Araneomorphae</taxon>
        <taxon>Entelegynae</taxon>
        <taxon>Araneoidea</taxon>
        <taxon>Araneidae</taxon>
        <taxon>Larinioides</taxon>
    </lineage>
</organism>
<evidence type="ECO:0000256" key="4">
    <source>
        <dbReference type="ARBA" id="ARBA00022837"/>
    </source>
</evidence>
<evidence type="ECO:0000256" key="2">
    <source>
        <dbReference type="ARBA" id="ARBA00022723"/>
    </source>
</evidence>
<comment type="similarity">
    <text evidence="1">Belongs to the recoverin family.</text>
</comment>
<evidence type="ECO:0000256" key="1">
    <source>
        <dbReference type="ARBA" id="ARBA00006049"/>
    </source>
</evidence>
<sequence length="196" mass="22917">MEFGHHVRHRSLPPPLHSLEELCRKTKFSRKEIQLMYRAFKQECPHGYVEEDTFRFIFSHFFPYGNASLYAHYVFRTFDQNKNGAITFKDFIQCLSLLCRGSIQEKLQWAFKLYDLNGDGRITKKELTDIICSVYALMGRKSFSGAEEKALRDHVDKTFQKMDINKDGVVTMDEFMEICSKDETIAQSLALFDTVL</sequence>
<feature type="domain" description="EF-hand" evidence="5">
    <location>
        <begin position="66"/>
        <end position="101"/>
    </location>
</feature>
<dbReference type="AlphaFoldDB" id="A0AAV2AKQ5"/>
<dbReference type="InterPro" id="IPR028846">
    <property type="entry name" value="Recoverin"/>
</dbReference>
<reference evidence="6 7" key="1">
    <citation type="submission" date="2024-04" db="EMBL/GenBank/DDBJ databases">
        <authorList>
            <person name="Rising A."/>
            <person name="Reimegard J."/>
            <person name="Sonavane S."/>
            <person name="Akerstrom W."/>
            <person name="Nylinder S."/>
            <person name="Hedman E."/>
            <person name="Kallberg Y."/>
        </authorList>
    </citation>
    <scope>NUCLEOTIDE SEQUENCE [LARGE SCALE GENOMIC DNA]</scope>
</reference>
<comment type="caution">
    <text evidence="6">The sequence shown here is derived from an EMBL/GenBank/DDBJ whole genome shotgun (WGS) entry which is preliminary data.</text>
</comment>
<evidence type="ECO:0000313" key="7">
    <source>
        <dbReference type="Proteomes" id="UP001497382"/>
    </source>
</evidence>
<dbReference type="EMBL" id="CAXIEN010000181">
    <property type="protein sequence ID" value="CAL1284581.1"/>
    <property type="molecule type" value="Genomic_DNA"/>
</dbReference>
<dbReference type="InterPro" id="IPR011992">
    <property type="entry name" value="EF-hand-dom_pair"/>
</dbReference>
<evidence type="ECO:0000259" key="5">
    <source>
        <dbReference type="PROSITE" id="PS50222"/>
    </source>
</evidence>
<dbReference type="PANTHER" id="PTHR23055:SF167">
    <property type="entry name" value="EF-HAND DOMAIN-CONTAINING PROTEIN"/>
    <property type="match status" value="1"/>
</dbReference>
<accession>A0AAV2AKQ5</accession>
<dbReference type="FunFam" id="1.10.238.10:FF:000009">
    <property type="entry name" value="Visinin-like protein 1"/>
    <property type="match status" value="1"/>
</dbReference>
<dbReference type="InterPro" id="IPR018247">
    <property type="entry name" value="EF_Hand_1_Ca_BS"/>
</dbReference>
<dbReference type="PROSITE" id="PS50222">
    <property type="entry name" value="EF_HAND_2"/>
    <property type="match status" value="3"/>
</dbReference>
<gene>
    <name evidence="6" type="ORF">LARSCL_LOCUS13234</name>
</gene>
<dbReference type="SUPFAM" id="SSF47473">
    <property type="entry name" value="EF-hand"/>
    <property type="match status" value="1"/>
</dbReference>
<evidence type="ECO:0000256" key="3">
    <source>
        <dbReference type="ARBA" id="ARBA00022737"/>
    </source>
</evidence>
<dbReference type="Proteomes" id="UP001497382">
    <property type="component" value="Unassembled WGS sequence"/>
</dbReference>
<dbReference type="CDD" id="cd00051">
    <property type="entry name" value="EFh"/>
    <property type="match status" value="2"/>
</dbReference>
<feature type="domain" description="EF-hand" evidence="5">
    <location>
        <begin position="150"/>
        <end position="185"/>
    </location>
</feature>
<dbReference type="Pfam" id="PF13405">
    <property type="entry name" value="EF-hand_6"/>
    <property type="match status" value="1"/>
</dbReference>
<keyword evidence="4" id="KW-0106">Calcium</keyword>
<feature type="domain" description="EF-hand" evidence="5">
    <location>
        <begin position="102"/>
        <end position="137"/>
    </location>
</feature>